<keyword evidence="1" id="KW-0472">Membrane</keyword>
<gene>
    <name evidence="2" type="ORF">SLEP1_g36977</name>
</gene>
<protein>
    <submittedName>
        <fullName evidence="2">Uncharacterized protein</fullName>
    </submittedName>
</protein>
<feature type="transmembrane region" description="Helical" evidence="1">
    <location>
        <begin position="12"/>
        <end position="37"/>
    </location>
</feature>
<keyword evidence="3" id="KW-1185">Reference proteome</keyword>
<name>A0AAV5KTD5_9ROSI</name>
<proteinExistence type="predicted"/>
<accession>A0AAV5KTD5</accession>
<keyword evidence="1" id="KW-0812">Transmembrane</keyword>
<evidence type="ECO:0000313" key="3">
    <source>
        <dbReference type="Proteomes" id="UP001054252"/>
    </source>
</evidence>
<reference evidence="2 3" key="1">
    <citation type="journal article" date="2021" name="Commun. Biol.">
        <title>The genome of Shorea leprosula (Dipterocarpaceae) highlights the ecological relevance of drought in aseasonal tropical rainforests.</title>
        <authorList>
            <person name="Ng K.K.S."/>
            <person name="Kobayashi M.J."/>
            <person name="Fawcett J.A."/>
            <person name="Hatakeyama M."/>
            <person name="Paape T."/>
            <person name="Ng C.H."/>
            <person name="Ang C.C."/>
            <person name="Tnah L.H."/>
            <person name="Lee C.T."/>
            <person name="Nishiyama T."/>
            <person name="Sese J."/>
            <person name="O'Brien M.J."/>
            <person name="Copetti D."/>
            <person name="Mohd Noor M.I."/>
            <person name="Ong R.C."/>
            <person name="Putra M."/>
            <person name="Sireger I.Z."/>
            <person name="Indrioko S."/>
            <person name="Kosugi Y."/>
            <person name="Izuno A."/>
            <person name="Isagi Y."/>
            <person name="Lee S.L."/>
            <person name="Shimizu K.K."/>
        </authorList>
    </citation>
    <scope>NUCLEOTIDE SEQUENCE [LARGE SCALE GENOMIC DNA]</scope>
    <source>
        <strain evidence="2">214</strain>
    </source>
</reference>
<dbReference type="EMBL" id="BPVZ01000077">
    <property type="protein sequence ID" value="GKV27857.1"/>
    <property type="molecule type" value="Genomic_DNA"/>
</dbReference>
<organism evidence="2 3">
    <name type="scientific">Rubroshorea leprosula</name>
    <dbReference type="NCBI Taxonomy" id="152421"/>
    <lineage>
        <taxon>Eukaryota</taxon>
        <taxon>Viridiplantae</taxon>
        <taxon>Streptophyta</taxon>
        <taxon>Embryophyta</taxon>
        <taxon>Tracheophyta</taxon>
        <taxon>Spermatophyta</taxon>
        <taxon>Magnoliopsida</taxon>
        <taxon>eudicotyledons</taxon>
        <taxon>Gunneridae</taxon>
        <taxon>Pentapetalae</taxon>
        <taxon>rosids</taxon>
        <taxon>malvids</taxon>
        <taxon>Malvales</taxon>
        <taxon>Dipterocarpaceae</taxon>
        <taxon>Rubroshorea</taxon>
    </lineage>
</organism>
<dbReference type="Proteomes" id="UP001054252">
    <property type="component" value="Unassembled WGS sequence"/>
</dbReference>
<feature type="transmembrane region" description="Helical" evidence="1">
    <location>
        <begin position="43"/>
        <end position="61"/>
    </location>
</feature>
<dbReference type="AlphaFoldDB" id="A0AAV5KTD5"/>
<keyword evidence="1" id="KW-1133">Transmembrane helix</keyword>
<comment type="caution">
    <text evidence="2">The sequence shown here is derived from an EMBL/GenBank/DDBJ whole genome shotgun (WGS) entry which is preliminary data.</text>
</comment>
<sequence>MKIGHITMGSTCALGSVILIPCRLIYPSFIYYSWWFIIYRQDISMQNLVCFILLIFCIYCLD</sequence>
<evidence type="ECO:0000256" key="1">
    <source>
        <dbReference type="SAM" id="Phobius"/>
    </source>
</evidence>
<evidence type="ECO:0000313" key="2">
    <source>
        <dbReference type="EMBL" id="GKV27857.1"/>
    </source>
</evidence>